<dbReference type="STRING" id="136037.A0A067R9X1"/>
<dbReference type="GO" id="GO:0006886">
    <property type="term" value="P:intracellular protein transport"/>
    <property type="evidence" value="ECO:0007669"/>
    <property type="project" value="InterPro"/>
</dbReference>
<dbReference type="InterPro" id="IPR016024">
    <property type="entry name" value="ARM-type_fold"/>
</dbReference>
<dbReference type="PANTHER" id="PTHR22780">
    <property type="entry name" value="ADAPTIN, ALPHA/GAMMA/EPSILON"/>
    <property type="match status" value="1"/>
</dbReference>
<keyword evidence="8" id="KW-1185">Reference proteome</keyword>
<dbReference type="OMA" id="ADNNMEI"/>
<accession>A0A067R9X1</accession>
<evidence type="ECO:0000256" key="3">
    <source>
        <dbReference type="ARBA" id="ARBA00022927"/>
    </source>
</evidence>
<dbReference type="InParanoid" id="A0A067R9X1"/>
<evidence type="ECO:0000313" key="7">
    <source>
        <dbReference type="EMBL" id="KDR20392.1"/>
    </source>
</evidence>
<sequence length="794" mass="88259">MSGIFEKTLESIGSLLSPLGTNIALKNMLERCISARTKREEEWLIQDCLRLVKGKLCEPSTKPSTIIKCLAFSIFSELSGYKAEFAYIHAVKLAQYGSLAEKKMGYLACAFLLRECDSLSVLLVNTIFRDLTSKNMYVVAMALSASCHLVSPDQVTVLLPVLEEKLKHPSEYVRSKAVIVLHHFCRVSPQLCLQYANQVKVMVGDRDPGVVAHVLQFLIDVAEDLPGVVMDVMSALVQIQNQILDGKLPHEYTYKGLHAPWMQISIIRLLQYLQEPSMDIYMLIQKTLQNAMPQMQNYIGSAIVCECIATLVKHKAGDEMLASALLCVVDLMGSTSSNLRYEGLSLLEKVLEQYRLPLSPAQQDVVLSSLCHPDQAMKRRTLSLLCTMAEAHNVEIVCTQVADYVRDHCAHNPYIQHDLISRALALTDRFQNSQTHWHIAALIRLLPLAQDKQAKAIQRRIQLTLLAGSGNLEDIIVARSKVLHILAKYAESKTVSTSVIEVYVWCLSQFCGAKVDDGQQVLEKLVSLGCKVLRNQEPSNVSQGIQNLLISIIHSASHVAEKCGTTISSLEELLQEIMKSHLADAYLRHTCLELLASLPHISVIHRALQRSIRSEKQFDFTLSFVDKFVCESLAANAMPYQPKLLHIAVPVPEMTSLPSDSMTAPPDTVALPSTCPSPVSSGTSSIIDFPRSESFSSEDSKSWSLRSPQKEDILAKPLWSREGRTKNVDPFVYVGHKDQLAVVTSDSEMQHLASLLFNRQEPGAAGEETSQGDPLDELLNKDFQKLSVLKSERS</sequence>
<dbReference type="SUPFAM" id="SSF48371">
    <property type="entry name" value="ARM repeat"/>
    <property type="match status" value="1"/>
</dbReference>
<dbReference type="EMBL" id="KK852605">
    <property type="protein sequence ID" value="KDR20392.1"/>
    <property type="molecule type" value="Genomic_DNA"/>
</dbReference>
<dbReference type="AlphaFoldDB" id="A0A067R9X1"/>
<dbReference type="GO" id="GO:0030117">
    <property type="term" value="C:membrane coat"/>
    <property type="evidence" value="ECO:0007669"/>
    <property type="project" value="InterPro"/>
</dbReference>
<dbReference type="Pfam" id="PF01602">
    <property type="entry name" value="Adaptin_N"/>
    <property type="match status" value="1"/>
</dbReference>
<dbReference type="GO" id="GO:0016192">
    <property type="term" value="P:vesicle-mediated transport"/>
    <property type="evidence" value="ECO:0007669"/>
    <property type="project" value="InterPro"/>
</dbReference>
<feature type="region of interest" description="Disordered" evidence="5">
    <location>
        <begin position="657"/>
        <end position="708"/>
    </location>
</feature>
<dbReference type="Proteomes" id="UP000027135">
    <property type="component" value="Unassembled WGS sequence"/>
</dbReference>
<reference evidence="7 8" key="1">
    <citation type="journal article" date="2014" name="Nat. Commun.">
        <title>Molecular traces of alternative social organization in a termite genome.</title>
        <authorList>
            <person name="Terrapon N."/>
            <person name="Li C."/>
            <person name="Robertson H.M."/>
            <person name="Ji L."/>
            <person name="Meng X."/>
            <person name="Booth W."/>
            <person name="Chen Z."/>
            <person name="Childers C.P."/>
            <person name="Glastad K.M."/>
            <person name="Gokhale K."/>
            <person name="Gowin J."/>
            <person name="Gronenberg W."/>
            <person name="Hermansen R.A."/>
            <person name="Hu H."/>
            <person name="Hunt B.G."/>
            <person name="Huylmans A.K."/>
            <person name="Khalil S.M."/>
            <person name="Mitchell R.D."/>
            <person name="Munoz-Torres M.C."/>
            <person name="Mustard J.A."/>
            <person name="Pan H."/>
            <person name="Reese J.T."/>
            <person name="Scharf M.E."/>
            <person name="Sun F."/>
            <person name="Vogel H."/>
            <person name="Xiao J."/>
            <person name="Yang W."/>
            <person name="Yang Z."/>
            <person name="Yang Z."/>
            <person name="Zhou J."/>
            <person name="Zhu J."/>
            <person name="Brent C.S."/>
            <person name="Elsik C.G."/>
            <person name="Goodisman M.A."/>
            <person name="Liberles D.A."/>
            <person name="Roe R.M."/>
            <person name="Vargo E.L."/>
            <person name="Vilcinskas A."/>
            <person name="Wang J."/>
            <person name="Bornberg-Bauer E."/>
            <person name="Korb J."/>
            <person name="Zhang G."/>
            <person name="Liebig J."/>
        </authorList>
    </citation>
    <scope>NUCLEOTIDE SEQUENCE [LARGE SCALE GENOMIC DNA]</scope>
    <source>
        <tissue evidence="7">Whole organism</tissue>
    </source>
</reference>
<keyword evidence="2" id="KW-0813">Transport</keyword>
<dbReference type="GO" id="GO:0012505">
    <property type="term" value="C:endomembrane system"/>
    <property type="evidence" value="ECO:0007669"/>
    <property type="project" value="UniProtKB-SubCell"/>
</dbReference>
<keyword evidence="3" id="KW-0653">Protein transport</keyword>
<gene>
    <name evidence="7" type="ORF">L798_04926</name>
</gene>
<dbReference type="Gene3D" id="1.25.10.10">
    <property type="entry name" value="Leucine-rich Repeat Variant"/>
    <property type="match status" value="1"/>
</dbReference>
<keyword evidence="4" id="KW-0472">Membrane</keyword>
<evidence type="ECO:0000313" key="8">
    <source>
        <dbReference type="Proteomes" id="UP000027135"/>
    </source>
</evidence>
<dbReference type="OrthoDB" id="29308at2759"/>
<dbReference type="eggNOG" id="KOG1062">
    <property type="taxonomic scope" value="Eukaryota"/>
</dbReference>
<name>A0A067R9X1_ZOONE</name>
<evidence type="ECO:0000256" key="5">
    <source>
        <dbReference type="SAM" id="MobiDB-lite"/>
    </source>
</evidence>
<evidence type="ECO:0000256" key="1">
    <source>
        <dbReference type="ARBA" id="ARBA00004308"/>
    </source>
</evidence>
<evidence type="ECO:0000259" key="6">
    <source>
        <dbReference type="Pfam" id="PF01602"/>
    </source>
</evidence>
<evidence type="ECO:0000256" key="2">
    <source>
        <dbReference type="ARBA" id="ARBA00022448"/>
    </source>
</evidence>
<comment type="subcellular location">
    <subcellularLocation>
        <location evidence="1">Endomembrane system</location>
    </subcellularLocation>
</comment>
<feature type="compositionally biased region" description="Polar residues" evidence="5">
    <location>
        <begin position="674"/>
        <end position="686"/>
    </location>
</feature>
<dbReference type="InterPro" id="IPR002553">
    <property type="entry name" value="Clathrin/coatomer_adapt-like_N"/>
</dbReference>
<evidence type="ECO:0000256" key="4">
    <source>
        <dbReference type="ARBA" id="ARBA00023136"/>
    </source>
</evidence>
<dbReference type="InterPro" id="IPR011989">
    <property type="entry name" value="ARM-like"/>
</dbReference>
<dbReference type="InterPro" id="IPR050840">
    <property type="entry name" value="Adaptor_Complx_Large_Subunit"/>
</dbReference>
<feature type="domain" description="Clathrin/coatomer adaptor adaptin-like N-terminal" evidence="6">
    <location>
        <begin position="63"/>
        <end position="526"/>
    </location>
</feature>
<organism evidence="7 8">
    <name type="scientific">Zootermopsis nevadensis</name>
    <name type="common">Dampwood termite</name>
    <dbReference type="NCBI Taxonomy" id="136037"/>
    <lineage>
        <taxon>Eukaryota</taxon>
        <taxon>Metazoa</taxon>
        <taxon>Ecdysozoa</taxon>
        <taxon>Arthropoda</taxon>
        <taxon>Hexapoda</taxon>
        <taxon>Insecta</taxon>
        <taxon>Pterygota</taxon>
        <taxon>Neoptera</taxon>
        <taxon>Polyneoptera</taxon>
        <taxon>Dictyoptera</taxon>
        <taxon>Blattodea</taxon>
        <taxon>Blattoidea</taxon>
        <taxon>Termitoidae</taxon>
        <taxon>Termopsidae</taxon>
        <taxon>Zootermopsis</taxon>
    </lineage>
</organism>
<proteinExistence type="predicted"/>
<protein>
    <submittedName>
        <fullName evidence="7">AP-4 complex subunit epsilon-1</fullName>
    </submittedName>
</protein>